<dbReference type="RefSeq" id="WP_011612090.1">
    <property type="nucleotide sequence ID" value="NC_008312.1"/>
</dbReference>
<proteinExistence type="predicted"/>
<dbReference type="AlphaFoldDB" id="Q111U7"/>
<dbReference type="STRING" id="203124.Tery_2521"/>
<dbReference type="InterPro" id="IPR029044">
    <property type="entry name" value="Nucleotide-diphossugar_trans"/>
</dbReference>
<dbReference type="InterPro" id="IPR054619">
    <property type="entry name" value="Npun_R2821-like"/>
</dbReference>
<dbReference type="Gene3D" id="3.90.550.10">
    <property type="entry name" value="Spore Coat Polysaccharide Biosynthesis Protein SpsA, Chain A"/>
    <property type="match status" value="1"/>
</dbReference>
<dbReference type="EMBL" id="CP000393">
    <property type="protein sequence ID" value="ABG51727.1"/>
    <property type="molecule type" value="Genomic_DNA"/>
</dbReference>
<sequence length="332" mass="38955">MDGICTLGNDVVYDQLVALLNSIEAIQGPEVPVCVYPYNDNTEKIKAEIAKRPNVELYSDRKSIEKWDKFVRDVWDTHPTARQRWSEVGSRSYHRIGTHRRYAAFDGPFERFIYMDADTILMSPLDRIFQQLNQNDWVIYDFQYKDLTHVYDVSSTKMKKLFTSERLASEVFCSGFYGSKKDIFDAEKRDWLLSKFQDGEAEVLYPMAPDQTILNYMVMRLNLKVNNLAISLSPNERTGNSVTSKHFEEQDHIVYDRGKRLTYLHYIGVSSKAFAKICAGENIDIPYRDIFLHYRYLHEPEKRPVFTTKPKPYKTTPNLFQRVLKKLKLTHK</sequence>
<protein>
    <recommendedName>
        <fullName evidence="2">Sugar transferase</fullName>
    </recommendedName>
</protein>
<evidence type="ECO:0008006" key="2">
    <source>
        <dbReference type="Google" id="ProtNLM"/>
    </source>
</evidence>
<dbReference type="eggNOG" id="COG1442">
    <property type="taxonomic scope" value="Bacteria"/>
</dbReference>
<dbReference type="HOGENOM" id="CLU_072499_0_0_3"/>
<organism evidence="1">
    <name type="scientific">Trichodesmium erythraeum (strain IMS101)</name>
    <dbReference type="NCBI Taxonomy" id="203124"/>
    <lineage>
        <taxon>Bacteria</taxon>
        <taxon>Bacillati</taxon>
        <taxon>Cyanobacteriota</taxon>
        <taxon>Cyanophyceae</taxon>
        <taxon>Oscillatoriophycideae</taxon>
        <taxon>Oscillatoriales</taxon>
        <taxon>Microcoleaceae</taxon>
        <taxon>Trichodesmium</taxon>
    </lineage>
</organism>
<accession>Q111U7</accession>
<dbReference type="SUPFAM" id="SSF53448">
    <property type="entry name" value="Nucleotide-diphospho-sugar transferases"/>
    <property type="match status" value="1"/>
</dbReference>
<gene>
    <name evidence="1" type="ordered locus">Tery_2521</name>
</gene>
<name>Q111U7_TRIEI</name>
<dbReference type="KEGG" id="ter:Tery_2521"/>
<dbReference type="OrthoDB" id="480149at2"/>
<evidence type="ECO:0000313" key="1">
    <source>
        <dbReference type="EMBL" id="ABG51727.1"/>
    </source>
</evidence>
<dbReference type="NCBIfam" id="NF045582">
    <property type="entry name" value="Npun_R2823_gen"/>
    <property type="match status" value="1"/>
</dbReference>
<reference evidence="1" key="1">
    <citation type="submission" date="2006-06" db="EMBL/GenBank/DDBJ databases">
        <title>Complete sequence of Trichodesmium erythraeum IMS101.</title>
        <authorList>
            <consortium name="US DOE Joint Genome Institute"/>
            <person name="Copeland A."/>
            <person name="Lucas S."/>
            <person name="Lapidus A."/>
            <person name="Barry K."/>
            <person name="Detter J.C."/>
            <person name="Glavina del Rio T."/>
            <person name="Hammon N."/>
            <person name="Israni S."/>
            <person name="Dalin E."/>
            <person name="Tice H."/>
            <person name="Pitluck S."/>
            <person name="Kiss H."/>
            <person name="Munk A.C."/>
            <person name="Brettin T."/>
            <person name="Bruce D."/>
            <person name="Han C."/>
            <person name="Tapia R."/>
            <person name="Gilna P."/>
            <person name="Schmutz J."/>
            <person name="Larimer F."/>
            <person name="Land M."/>
            <person name="Hauser L."/>
            <person name="Kyrpides N."/>
            <person name="Kim E."/>
            <person name="Richardson P."/>
        </authorList>
    </citation>
    <scope>NUCLEOTIDE SEQUENCE [LARGE SCALE GENOMIC DNA]</scope>
    <source>
        <strain evidence="1">IMS101</strain>
    </source>
</reference>